<organism evidence="2 3">
    <name type="scientific">Paspalum vaginatum</name>
    <name type="common">seashore paspalum</name>
    <dbReference type="NCBI Taxonomy" id="158149"/>
    <lineage>
        <taxon>Eukaryota</taxon>
        <taxon>Viridiplantae</taxon>
        <taxon>Streptophyta</taxon>
        <taxon>Embryophyta</taxon>
        <taxon>Tracheophyta</taxon>
        <taxon>Spermatophyta</taxon>
        <taxon>Magnoliopsida</taxon>
        <taxon>Liliopsida</taxon>
        <taxon>Poales</taxon>
        <taxon>Poaceae</taxon>
        <taxon>PACMAD clade</taxon>
        <taxon>Panicoideae</taxon>
        <taxon>Andropogonodae</taxon>
        <taxon>Paspaleae</taxon>
        <taxon>Paspalinae</taxon>
        <taxon>Paspalum</taxon>
    </lineage>
</organism>
<evidence type="ECO:0000256" key="1">
    <source>
        <dbReference type="SAM" id="SignalP"/>
    </source>
</evidence>
<keyword evidence="1" id="KW-0732">Signal</keyword>
<name>A0A9W8CG63_9POAL</name>
<comment type="caution">
    <text evidence="2">The sequence shown here is derived from an EMBL/GenBank/DDBJ whole genome shotgun (WGS) entry which is preliminary data.</text>
</comment>
<evidence type="ECO:0000313" key="3">
    <source>
        <dbReference type="Proteomes" id="UP001164776"/>
    </source>
</evidence>
<evidence type="ECO:0000313" key="2">
    <source>
        <dbReference type="EMBL" id="KAJ1256542.1"/>
    </source>
</evidence>
<feature type="chain" id="PRO_5040785688" evidence="1">
    <location>
        <begin position="21"/>
        <end position="115"/>
    </location>
</feature>
<accession>A0A9W8CG63</accession>
<proteinExistence type="predicted"/>
<keyword evidence="3" id="KW-1185">Reference proteome</keyword>
<dbReference type="Proteomes" id="UP001164776">
    <property type="component" value="Unassembled WGS sequence"/>
</dbReference>
<protein>
    <submittedName>
        <fullName evidence="2">Uncharacterized protein</fullName>
    </submittedName>
</protein>
<dbReference type="AlphaFoldDB" id="A0A9W8CG63"/>
<reference evidence="2 3" key="1">
    <citation type="submission" date="2022-10" db="EMBL/GenBank/DDBJ databases">
        <title>WGS assembly of Paspalum vaginatum 540-79.</title>
        <authorList>
            <person name="Sun G."/>
            <person name="Wase N."/>
            <person name="Shu S."/>
            <person name="Jenkins J."/>
            <person name="Zhou B."/>
            <person name="Torres-Rodriguez J."/>
            <person name="Chen C."/>
            <person name="Sandor L."/>
            <person name="Plott C."/>
            <person name="Yoshinga Y."/>
            <person name="Daum C."/>
            <person name="Qi P."/>
            <person name="Barry K."/>
            <person name="Lipzen A."/>
            <person name="Berry L."/>
            <person name="Pedersen C."/>
            <person name="Gottilla T."/>
            <person name="Foltz A."/>
            <person name="Yu H."/>
            <person name="O'Malley R."/>
            <person name="Zhang C."/>
            <person name="Devos K."/>
            <person name="Sigmon B."/>
            <person name="Yu B."/>
            <person name="Obata T."/>
            <person name="Schmutz J."/>
            <person name="Schnable J."/>
        </authorList>
    </citation>
    <scope>NUCLEOTIDE SEQUENCE [LARGE SCALE GENOMIC DNA]</scope>
    <source>
        <strain evidence="3">cv. 540-79</strain>
    </source>
</reference>
<dbReference type="EMBL" id="MU629502">
    <property type="protein sequence ID" value="KAJ1256542.1"/>
    <property type="molecule type" value="Genomic_DNA"/>
</dbReference>
<sequence>MGWQHQQWCAPAQLNARLLTCWPEASLLLGLKVPNLAAHDLRLRSAAVVEGPLLCGTMLWLPNSSMCSSAAEHVHCSPLLGDNPSANTLWLAVLFRLHAMALCHGMWFNLCAMAL</sequence>
<feature type="signal peptide" evidence="1">
    <location>
        <begin position="1"/>
        <end position="20"/>
    </location>
</feature>
<gene>
    <name evidence="2" type="ORF">BS78_K006000</name>
</gene>